<dbReference type="RefSeq" id="WP_258830337.1">
    <property type="nucleotide sequence ID" value="NZ_JANUHA010000027.1"/>
</dbReference>
<gene>
    <name evidence="1" type="ORF">NX780_23615</name>
</gene>
<protein>
    <submittedName>
        <fullName evidence="1">Uncharacterized protein</fullName>
    </submittedName>
</protein>
<comment type="caution">
    <text evidence="1">The sequence shown here is derived from an EMBL/GenBank/DDBJ whole genome shotgun (WGS) entry which is preliminary data.</text>
</comment>
<keyword evidence="2" id="KW-1185">Reference proteome</keyword>
<evidence type="ECO:0000313" key="2">
    <source>
        <dbReference type="Proteomes" id="UP001206572"/>
    </source>
</evidence>
<accession>A0ABT2ATS2</accession>
<reference evidence="1 2" key="1">
    <citation type="submission" date="2022-08" db="EMBL/GenBank/DDBJ databases">
        <title>Reclassification of Massilia species as members of the genera Telluria, Duganella, Pseudoduganella, Mokoshia gen. nov. and Zemynaea gen. nov. using orthogonal and non-orthogonal genome-based approaches.</title>
        <authorList>
            <person name="Bowman J.P."/>
        </authorList>
    </citation>
    <scope>NUCLEOTIDE SEQUENCE [LARGE SCALE GENOMIC DNA]</scope>
    <source>
        <strain evidence="1 2">JCM 31661</strain>
    </source>
</reference>
<name>A0ABT2ATS2_9BURK</name>
<proteinExistence type="predicted"/>
<dbReference type="Proteomes" id="UP001206572">
    <property type="component" value="Unassembled WGS sequence"/>
</dbReference>
<dbReference type="EMBL" id="JANUHA010000027">
    <property type="protein sequence ID" value="MCS0599340.1"/>
    <property type="molecule type" value="Genomic_DNA"/>
</dbReference>
<sequence>MQNLEPVMTELLDSEARHSGDTVPIGMRTPVTECGAVISALCDIWDLWSFGEKNEFMDDIFTPLWNEENTSGEFQIDQIEIAENMTEWEGKPLTPGFKEALTQIAVGMTACAFAIQAFKAEKNSLEAWSYTCEAKRWLGVLQGTIAGRSMEQGLELNKFSLAGLDARHSENRKMKADVFSWCDKNMRNYKSMDSAAEAIAGKLVPVTFRTARSWIADWKKKQSTGTP</sequence>
<organism evidence="1 2">
    <name type="scientific">Massilia agri</name>
    <dbReference type="NCBI Taxonomy" id="1886785"/>
    <lineage>
        <taxon>Bacteria</taxon>
        <taxon>Pseudomonadati</taxon>
        <taxon>Pseudomonadota</taxon>
        <taxon>Betaproteobacteria</taxon>
        <taxon>Burkholderiales</taxon>
        <taxon>Oxalobacteraceae</taxon>
        <taxon>Telluria group</taxon>
        <taxon>Massilia</taxon>
    </lineage>
</organism>
<evidence type="ECO:0000313" key="1">
    <source>
        <dbReference type="EMBL" id="MCS0599340.1"/>
    </source>
</evidence>